<comment type="caution">
    <text evidence="1">The sequence shown here is derived from an EMBL/GenBank/DDBJ whole genome shotgun (WGS) entry which is preliminary data.</text>
</comment>
<accession>A0A8X6RTZ8</accession>
<dbReference type="Proteomes" id="UP000887159">
    <property type="component" value="Unassembled WGS sequence"/>
</dbReference>
<name>A0A8X6RTZ8_TRICX</name>
<reference evidence="1" key="1">
    <citation type="submission" date="2020-08" db="EMBL/GenBank/DDBJ databases">
        <title>Multicomponent nature underlies the extraordinary mechanical properties of spider dragline silk.</title>
        <authorList>
            <person name="Kono N."/>
            <person name="Nakamura H."/>
            <person name="Mori M."/>
            <person name="Yoshida Y."/>
            <person name="Ohtoshi R."/>
            <person name="Malay A.D."/>
            <person name="Moran D.A.P."/>
            <person name="Tomita M."/>
            <person name="Numata K."/>
            <person name="Arakawa K."/>
        </authorList>
    </citation>
    <scope>NUCLEOTIDE SEQUENCE</scope>
</reference>
<gene>
    <name evidence="1" type="ORF">TNCV_1503551</name>
</gene>
<organism evidence="1 2">
    <name type="scientific">Trichonephila clavipes</name>
    <name type="common">Golden silk orbweaver</name>
    <name type="synonym">Nephila clavipes</name>
    <dbReference type="NCBI Taxonomy" id="2585209"/>
    <lineage>
        <taxon>Eukaryota</taxon>
        <taxon>Metazoa</taxon>
        <taxon>Ecdysozoa</taxon>
        <taxon>Arthropoda</taxon>
        <taxon>Chelicerata</taxon>
        <taxon>Arachnida</taxon>
        <taxon>Araneae</taxon>
        <taxon>Araneomorphae</taxon>
        <taxon>Entelegynae</taxon>
        <taxon>Araneoidea</taxon>
        <taxon>Nephilidae</taxon>
        <taxon>Trichonephila</taxon>
    </lineage>
</organism>
<sequence>MTCLGCTGHNTIRAIRLADSPASIPPIIHSPPIQLSSRTACLPQLFFCKRFDGAPDLWTSTTSSIVVNSHPSIVRAFLRSTSCKMTCARGHGAIVYCLNSGSDDSLTGRHNEFPAVRSAGYKCVSPVPACGINEDLFA</sequence>
<keyword evidence="2" id="KW-1185">Reference proteome</keyword>
<dbReference type="AlphaFoldDB" id="A0A8X6RTZ8"/>
<dbReference type="EMBL" id="BMAU01021203">
    <property type="protein sequence ID" value="GFX98779.1"/>
    <property type="molecule type" value="Genomic_DNA"/>
</dbReference>
<proteinExistence type="predicted"/>
<protein>
    <submittedName>
        <fullName evidence="1">Uncharacterized protein</fullName>
    </submittedName>
</protein>
<evidence type="ECO:0000313" key="1">
    <source>
        <dbReference type="EMBL" id="GFX98779.1"/>
    </source>
</evidence>
<evidence type="ECO:0000313" key="2">
    <source>
        <dbReference type="Proteomes" id="UP000887159"/>
    </source>
</evidence>